<reference evidence="2" key="1">
    <citation type="journal article" date="2023" name="Mol. Biol. Evol.">
        <title>Third-Generation Sequencing Reveals the Adaptive Role of the Epigenome in Three Deep-Sea Polychaetes.</title>
        <authorList>
            <person name="Perez M."/>
            <person name="Aroh O."/>
            <person name="Sun Y."/>
            <person name="Lan Y."/>
            <person name="Juniper S.K."/>
            <person name="Young C.R."/>
            <person name="Angers B."/>
            <person name="Qian P.Y."/>
        </authorList>
    </citation>
    <scope>NUCLEOTIDE SEQUENCE</scope>
    <source>
        <strain evidence="2">P08H-3</strain>
    </source>
</reference>
<dbReference type="EMBL" id="JAODUP010000456">
    <property type="protein sequence ID" value="KAK2149309.1"/>
    <property type="molecule type" value="Genomic_DNA"/>
</dbReference>
<comment type="caution">
    <text evidence="2">The sequence shown here is derived from an EMBL/GenBank/DDBJ whole genome shotgun (WGS) entry which is preliminary data.</text>
</comment>
<protein>
    <submittedName>
        <fullName evidence="2">Uncharacterized protein</fullName>
    </submittedName>
</protein>
<dbReference type="Proteomes" id="UP001208570">
    <property type="component" value="Unassembled WGS sequence"/>
</dbReference>
<proteinExistence type="predicted"/>
<evidence type="ECO:0000256" key="1">
    <source>
        <dbReference type="SAM" id="MobiDB-lite"/>
    </source>
</evidence>
<sequence length="418" mass="47149">MNKMSKVDTHTVLKLLAAEFERSKQEQIDRFLKDQEELNKRFNEFSIHGDNEKEDEDDSDTESNFTQRMSVYKSRPQTSMGWTELERERDYGFDQDSEGSANYNVSEPDGDQWKSAVATAARVVTAVDVTSEQINLGTTKHPHNSGSESKNRFAVRQKISQNSSIRQQRGQGSSQGQVQGQLLVGLDNRILTRRTSRPRTATGIQSSKGNVFKNQVQIDKNDDVVNDESCNKNRPMRASAPATVSRVRRISWEPENKRNSFLPENNRQSGGLLANITSPPSYATKSKTSQNPAMPNTARNQSINVGKELNAARNPPRNGNKELNTNSFMIISSLNPQVRGSKESLTMEQRYTVEHGGRLPQEYNNKNESTAREVLVRDITTHFSELHQTKMDSPQRTNSRRTILKLPPLEATAGPRIQ</sequence>
<keyword evidence="3" id="KW-1185">Reference proteome</keyword>
<name>A0AAD9JAL2_9ANNE</name>
<feature type="compositionally biased region" description="Polar residues" evidence="1">
    <location>
        <begin position="65"/>
        <end position="81"/>
    </location>
</feature>
<dbReference type="AlphaFoldDB" id="A0AAD9JAL2"/>
<evidence type="ECO:0000313" key="3">
    <source>
        <dbReference type="Proteomes" id="UP001208570"/>
    </source>
</evidence>
<feature type="region of interest" description="Disordered" evidence="1">
    <location>
        <begin position="389"/>
        <end position="418"/>
    </location>
</feature>
<accession>A0AAD9JAL2</accession>
<evidence type="ECO:0000313" key="2">
    <source>
        <dbReference type="EMBL" id="KAK2149309.1"/>
    </source>
</evidence>
<feature type="compositionally biased region" description="Acidic residues" evidence="1">
    <location>
        <begin position="52"/>
        <end position="61"/>
    </location>
</feature>
<organism evidence="2 3">
    <name type="scientific">Paralvinella palmiformis</name>
    <dbReference type="NCBI Taxonomy" id="53620"/>
    <lineage>
        <taxon>Eukaryota</taxon>
        <taxon>Metazoa</taxon>
        <taxon>Spiralia</taxon>
        <taxon>Lophotrochozoa</taxon>
        <taxon>Annelida</taxon>
        <taxon>Polychaeta</taxon>
        <taxon>Sedentaria</taxon>
        <taxon>Canalipalpata</taxon>
        <taxon>Terebellida</taxon>
        <taxon>Terebelliformia</taxon>
        <taxon>Alvinellidae</taxon>
        <taxon>Paralvinella</taxon>
    </lineage>
</organism>
<gene>
    <name evidence="2" type="ORF">LSH36_455g02007</name>
</gene>
<feature type="region of interest" description="Disordered" evidence="1">
    <location>
        <begin position="43"/>
        <end position="83"/>
    </location>
</feature>